<dbReference type="OrthoDB" id="16573at2759"/>
<name>A0A835QM05_VANPL</name>
<sequence>MKGRKLGYRGGWEGSPNGTAPPPLRRGILRISARQKQAKSALTLAWGYRTPPDASLLQRGHVAN</sequence>
<keyword evidence="3" id="KW-1185">Reference proteome</keyword>
<proteinExistence type="predicted"/>
<organism evidence="2 3">
    <name type="scientific">Vanilla planifolia</name>
    <name type="common">Vanilla</name>
    <dbReference type="NCBI Taxonomy" id="51239"/>
    <lineage>
        <taxon>Eukaryota</taxon>
        <taxon>Viridiplantae</taxon>
        <taxon>Streptophyta</taxon>
        <taxon>Embryophyta</taxon>
        <taxon>Tracheophyta</taxon>
        <taxon>Spermatophyta</taxon>
        <taxon>Magnoliopsida</taxon>
        <taxon>Liliopsida</taxon>
        <taxon>Asparagales</taxon>
        <taxon>Orchidaceae</taxon>
        <taxon>Vanilloideae</taxon>
        <taxon>Vanilleae</taxon>
        <taxon>Vanilla</taxon>
    </lineage>
</organism>
<dbReference type="AlphaFoldDB" id="A0A835QM05"/>
<gene>
    <name evidence="2" type="ORF">HPP92_015273</name>
</gene>
<protein>
    <submittedName>
        <fullName evidence="2">Uncharacterized protein</fullName>
    </submittedName>
</protein>
<accession>A0A835QM05</accession>
<reference evidence="2 3" key="1">
    <citation type="journal article" date="2020" name="Nat. Food">
        <title>A phased Vanilla planifolia genome enables genetic improvement of flavour and production.</title>
        <authorList>
            <person name="Hasing T."/>
            <person name="Tang H."/>
            <person name="Brym M."/>
            <person name="Khazi F."/>
            <person name="Huang T."/>
            <person name="Chambers A.H."/>
        </authorList>
    </citation>
    <scope>NUCLEOTIDE SEQUENCE [LARGE SCALE GENOMIC DNA]</scope>
    <source>
        <tissue evidence="2">Leaf</tissue>
    </source>
</reference>
<feature type="region of interest" description="Disordered" evidence="1">
    <location>
        <begin position="1"/>
        <end position="24"/>
    </location>
</feature>
<comment type="caution">
    <text evidence="2">The sequence shown here is derived from an EMBL/GenBank/DDBJ whole genome shotgun (WGS) entry which is preliminary data.</text>
</comment>
<evidence type="ECO:0000256" key="1">
    <source>
        <dbReference type="SAM" id="MobiDB-lite"/>
    </source>
</evidence>
<evidence type="ECO:0000313" key="2">
    <source>
        <dbReference type="EMBL" id="KAG0473416.1"/>
    </source>
</evidence>
<dbReference type="EMBL" id="JADCNL010000007">
    <property type="protein sequence ID" value="KAG0473416.1"/>
    <property type="molecule type" value="Genomic_DNA"/>
</dbReference>
<dbReference type="Proteomes" id="UP000636800">
    <property type="component" value="Chromosome 7"/>
</dbReference>
<evidence type="ECO:0000313" key="3">
    <source>
        <dbReference type="Proteomes" id="UP000636800"/>
    </source>
</evidence>